<dbReference type="KEGG" id="vao:FA707_03730"/>
<dbReference type="Proteomes" id="UP000298615">
    <property type="component" value="Chromosome"/>
</dbReference>
<gene>
    <name evidence="1" type="ORF">FA707_03730</name>
</gene>
<reference evidence="1 2" key="1">
    <citation type="submission" date="2019-04" db="EMBL/GenBank/DDBJ databases">
        <title>Vagococcus sp. nov., isolated from faeces of yaks (Bos grunniens).</title>
        <authorList>
            <person name="Ge Y."/>
        </authorList>
    </citation>
    <scope>NUCLEOTIDE SEQUENCE [LARGE SCALE GENOMIC DNA]</scope>
    <source>
        <strain evidence="1 2">MN-17</strain>
    </source>
</reference>
<evidence type="ECO:0000313" key="1">
    <source>
        <dbReference type="EMBL" id="QCI86124.1"/>
    </source>
</evidence>
<accession>A0A4D7CT00</accession>
<dbReference type="EMBL" id="CP039712">
    <property type="protein sequence ID" value="QCI86124.1"/>
    <property type="molecule type" value="Genomic_DNA"/>
</dbReference>
<dbReference type="RefSeq" id="WP_136952959.1">
    <property type="nucleotide sequence ID" value="NZ_CP039712.1"/>
</dbReference>
<name>A0A4D7CT00_9ENTE</name>
<keyword evidence="2" id="KW-1185">Reference proteome</keyword>
<proteinExistence type="predicted"/>
<sequence length="110" mass="12287">MKKLMWLLLALIILVGGFLLTKQSADKEVVLEENQALVEVTNVGDSRFTGKIVKGGEQVTYTDEIVFTFENNDAVSQLKEGQEVVLELPELPIMTNSLPPQMPRTKIINE</sequence>
<evidence type="ECO:0000313" key="2">
    <source>
        <dbReference type="Proteomes" id="UP000298615"/>
    </source>
</evidence>
<dbReference type="AlphaFoldDB" id="A0A4D7CT00"/>
<evidence type="ECO:0008006" key="3">
    <source>
        <dbReference type="Google" id="ProtNLM"/>
    </source>
</evidence>
<organism evidence="1 2">
    <name type="scientific">Vagococcus zengguangii</name>
    <dbReference type="NCBI Taxonomy" id="2571750"/>
    <lineage>
        <taxon>Bacteria</taxon>
        <taxon>Bacillati</taxon>
        <taxon>Bacillota</taxon>
        <taxon>Bacilli</taxon>
        <taxon>Lactobacillales</taxon>
        <taxon>Enterococcaceae</taxon>
        <taxon>Vagococcus</taxon>
    </lineage>
</organism>
<protein>
    <recommendedName>
        <fullName evidence="3">DUF3221 domain-containing protein</fullName>
    </recommendedName>
</protein>